<reference evidence="2" key="1">
    <citation type="submission" date="2022-01" db="EMBL/GenBank/DDBJ databases">
        <title>Draft genome of Methanogenium marinum DSM 15558.</title>
        <authorList>
            <person name="Chen S.-C."/>
            <person name="You Y.-T."/>
        </authorList>
    </citation>
    <scope>NUCLEOTIDE SEQUENCE</scope>
    <source>
        <strain evidence="2">DSM 15558</strain>
    </source>
</reference>
<dbReference type="PROSITE" id="PS51186">
    <property type="entry name" value="GNAT"/>
    <property type="match status" value="1"/>
</dbReference>
<dbReference type="Pfam" id="PF18014">
    <property type="entry name" value="Acetyltransf_18"/>
    <property type="match status" value="1"/>
</dbReference>
<dbReference type="InterPro" id="IPR041496">
    <property type="entry name" value="YitH/HolE_GNAT"/>
</dbReference>
<protein>
    <submittedName>
        <fullName evidence="2">GNAT family N-acetyltransferase</fullName>
    </submittedName>
</protein>
<dbReference type="Proteomes" id="UP001143747">
    <property type="component" value="Unassembled WGS sequence"/>
</dbReference>
<gene>
    <name evidence="2" type="ORF">L0665_03320</name>
</gene>
<keyword evidence="3" id="KW-1185">Reference proteome</keyword>
<proteinExistence type="predicted"/>
<dbReference type="PANTHER" id="PTHR47237:SF1">
    <property type="entry name" value="SLL0310 PROTEIN"/>
    <property type="match status" value="1"/>
</dbReference>
<organism evidence="2 3">
    <name type="scientific">Methanogenium marinum</name>
    <dbReference type="NCBI Taxonomy" id="348610"/>
    <lineage>
        <taxon>Archaea</taxon>
        <taxon>Methanobacteriati</taxon>
        <taxon>Methanobacteriota</taxon>
        <taxon>Stenosarchaea group</taxon>
        <taxon>Methanomicrobia</taxon>
        <taxon>Methanomicrobiales</taxon>
        <taxon>Methanomicrobiaceae</taxon>
        <taxon>Methanogenium</taxon>
    </lineage>
</organism>
<dbReference type="InterPro" id="IPR016181">
    <property type="entry name" value="Acyl_CoA_acyltransferase"/>
</dbReference>
<dbReference type="EMBL" id="JAKELO010000002">
    <property type="protein sequence ID" value="MDE4907641.1"/>
    <property type="molecule type" value="Genomic_DNA"/>
</dbReference>
<dbReference type="Gene3D" id="3.40.630.90">
    <property type="match status" value="1"/>
</dbReference>
<dbReference type="RefSeq" id="WP_274924289.1">
    <property type="nucleotide sequence ID" value="NZ_JAKELO010000002.1"/>
</dbReference>
<evidence type="ECO:0000313" key="2">
    <source>
        <dbReference type="EMBL" id="MDE4907641.1"/>
    </source>
</evidence>
<dbReference type="GO" id="GO:0016747">
    <property type="term" value="F:acyltransferase activity, transferring groups other than amino-acyl groups"/>
    <property type="evidence" value="ECO:0007669"/>
    <property type="project" value="InterPro"/>
</dbReference>
<dbReference type="CDD" id="cd04301">
    <property type="entry name" value="NAT_SF"/>
    <property type="match status" value="1"/>
</dbReference>
<sequence length="285" mass="31976">MTRRERMGVQIRNATKDDVSIFIDWARQEGWNPGIHDGECHYAVDPAGWFLAEEDGEITGTLVVTNYDSSFSFGGFYIIREDARGRGVGWKLWNHGMCHAGERNFGGDGVFEMQNKYAGNAGLIYAYRNIRWQGIAEGCEQQDLVPVQDIPLDALSAYDSLHFPGERRKFVEKWISRDETQALAFLQPDESIGGYGVIRRCFEGYKIGPIFADTPDIANCLLDGLTGSIPGEVFYFDTPEPNAAAVTMACERNMDEVFGTARMYSRYVPELPLQEIFGVTSFELG</sequence>
<name>A0A9Q4KUR1_9EURY</name>
<accession>A0A9Q4KUR1</accession>
<feature type="domain" description="N-acetyltransferase" evidence="1">
    <location>
        <begin position="9"/>
        <end position="162"/>
    </location>
</feature>
<dbReference type="SUPFAM" id="SSF55729">
    <property type="entry name" value="Acyl-CoA N-acyltransferases (Nat)"/>
    <property type="match status" value="1"/>
</dbReference>
<dbReference type="AlphaFoldDB" id="A0A9Q4KUR1"/>
<dbReference type="Gene3D" id="3.40.630.30">
    <property type="match status" value="1"/>
</dbReference>
<dbReference type="PANTHER" id="PTHR47237">
    <property type="entry name" value="SLL0310 PROTEIN"/>
    <property type="match status" value="1"/>
</dbReference>
<evidence type="ECO:0000313" key="3">
    <source>
        <dbReference type="Proteomes" id="UP001143747"/>
    </source>
</evidence>
<comment type="caution">
    <text evidence="2">The sequence shown here is derived from an EMBL/GenBank/DDBJ whole genome shotgun (WGS) entry which is preliminary data.</text>
</comment>
<dbReference type="InterPro" id="IPR052729">
    <property type="entry name" value="Acyl/Acetyltrans_Enzymes"/>
</dbReference>
<evidence type="ECO:0000259" key="1">
    <source>
        <dbReference type="PROSITE" id="PS51186"/>
    </source>
</evidence>
<dbReference type="Pfam" id="PF00583">
    <property type="entry name" value="Acetyltransf_1"/>
    <property type="match status" value="1"/>
</dbReference>
<dbReference type="InterPro" id="IPR000182">
    <property type="entry name" value="GNAT_dom"/>
</dbReference>